<sequence>MGILRGIIRDGTSGASVEAKVHVLSSNGRFVHPSDSLLKIGPGDPFFYSSGEFTVNVPRGATDIIVERGTEYQPLRNVVPMPQKGAVEVELNLKRWIDLPSQNWYPGNTHLHYSEKEANPDERLRLDPHVHDLNVTVISILQRREIPYASNKYPIGFMTDYSTAHHLVDCGEENRHNHRRGGMAYGHVMFLRLRNQVDPVSRGDLVSDFDPDYPPLCYACDDAKRQGSVVLWCHNGIGMEAPVAAALGKLDAFNLFDPYWADPEYDIWYRLLNCGMSLPISTGTDWFICSNNRVYVQTEQEFTYNNWLEGLQEGKTFITNGPALFLKIDGMMPGTRLPSTNGKPRQLAVEVSWSSHYPIDRIEIVQNGRVVRSHALIGINQQRHGIQTHALKIESDGWIAARAYGNARDSFAQAIYAHTSPIYIGDGIPADAINGSAEFFVRSIDDSINWINKTGRFTQDQQREEIL</sequence>
<reference evidence="1" key="1">
    <citation type="submission" date="2018-05" db="EMBL/GenBank/DDBJ databases">
        <authorList>
            <person name="Lanie J.A."/>
            <person name="Ng W.-L."/>
            <person name="Kazmierczak K.M."/>
            <person name="Andrzejewski T.M."/>
            <person name="Davidsen T.M."/>
            <person name="Wayne K.J."/>
            <person name="Tettelin H."/>
            <person name="Glass J.I."/>
            <person name="Rusch D."/>
            <person name="Podicherti R."/>
            <person name="Tsui H.-C.T."/>
            <person name="Winkler M.E."/>
        </authorList>
    </citation>
    <scope>NUCLEOTIDE SEQUENCE</scope>
</reference>
<evidence type="ECO:0000313" key="1">
    <source>
        <dbReference type="EMBL" id="SVB12548.1"/>
    </source>
</evidence>
<accession>A0A382BFH3</accession>
<gene>
    <name evidence="1" type="ORF">METZ01_LOCUS165402</name>
</gene>
<name>A0A382BFH3_9ZZZZ</name>
<organism evidence="1">
    <name type="scientific">marine metagenome</name>
    <dbReference type="NCBI Taxonomy" id="408172"/>
    <lineage>
        <taxon>unclassified sequences</taxon>
        <taxon>metagenomes</taxon>
        <taxon>ecological metagenomes</taxon>
    </lineage>
</organism>
<dbReference type="NCBIfam" id="NF038032">
    <property type="entry name" value="CehA_McbA_metalo"/>
    <property type="match status" value="1"/>
</dbReference>
<proteinExistence type="predicted"/>
<dbReference type="AlphaFoldDB" id="A0A382BFH3"/>
<dbReference type="EMBL" id="UINC01029588">
    <property type="protein sequence ID" value="SVB12548.1"/>
    <property type="molecule type" value="Genomic_DNA"/>
</dbReference>
<feature type="non-terminal residue" evidence="1">
    <location>
        <position position="467"/>
    </location>
</feature>
<protein>
    <submittedName>
        <fullName evidence="1">Uncharacterized protein</fullName>
    </submittedName>
</protein>